<comment type="caution">
    <text evidence="1">The sequence shown here is derived from an EMBL/GenBank/DDBJ whole genome shotgun (WGS) entry which is preliminary data.</text>
</comment>
<gene>
    <name evidence="1" type="ORF">HGK34_04210</name>
</gene>
<name>A0ABS1LGY9_9MICO</name>
<accession>A0ABS1LGY9</accession>
<sequence>MLFDVGPARPLGVPEAEAMVRIAVDVRSADRAVAGRFLRLADRPAFELAFPCGTCPLLFERKGGANTQVSLDDPDGRLAAGLTTLDDGVVERYGGLLPNGSYQPLLLKIAPRLVTPAGSDDYFTHEQVATWGIDGFSGVPESPGTPYYRTFETRIDDDQHLYEFVVPMVPPTWNAPDRVDRYAEAMAAGAVPTAVALSFLDVLQPATDDESTDYYTHWGLTHVLLDGHHKLQAAARTGTPLTLLTLLAHDDGLAGPEDLTRLLSVRADGPARRTGGERSDSP</sequence>
<evidence type="ECO:0000313" key="2">
    <source>
        <dbReference type="Proteomes" id="UP000675409"/>
    </source>
</evidence>
<dbReference type="EMBL" id="JABBYC010000004">
    <property type="protein sequence ID" value="MBL0885492.1"/>
    <property type="molecule type" value="Genomic_DNA"/>
</dbReference>
<dbReference type="RefSeq" id="WP_201845330.1">
    <property type="nucleotide sequence ID" value="NZ_JABBYC010000004.1"/>
</dbReference>
<reference evidence="1 2" key="1">
    <citation type="journal article" date="2021" name="Arch. Microbiol.">
        <title>Myceligenerans indicum sp. nov., an actinobacterium isolated from mangrove sediment of Sundarbans, India.</title>
        <authorList>
            <person name="Asha K."/>
            <person name="Bhadury P."/>
        </authorList>
    </citation>
    <scope>NUCLEOTIDE SEQUENCE [LARGE SCALE GENOMIC DNA]</scope>
    <source>
        <strain evidence="1 2">I2</strain>
    </source>
</reference>
<protein>
    <submittedName>
        <fullName evidence="1">Uncharacterized protein</fullName>
    </submittedName>
</protein>
<evidence type="ECO:0000313" key="1">
    <source>
        <dbReference type="EMBL" id="MBL0885492.1"/>
    </source>
</evidence>
<organism evidence="1 2">
    <name type="scientific">Myceligenerans indicum</name>
    <dbReference type="NCBI Taxonomy" id="2593663"/>
    <lineage>
        <taxon>Bacteria</taxon>
        <taxon>Bacillati</taxon>
        <taxon>Actinomycetota</taxon>
        <taxon>Actinomycetes</taxon>
        <taxon>Micrococcales</taxon>
        <taxon>Promicromonosporaceae</taxon>
        <taxon>Myceligenerans</taxon>
    </lineage>
</organism>
<dbReference type="Proteomes" id="UP000675409">
    <property type="component" value="Unassembled WGS sequence"/>
</dbReference>
<proteinExistence type="predicted"/>
<keyword evidence="2" id="KW-1185">Reference proteome</keyword>